<dbReference type="AlphaFoldDB" id="A0A810KT34"/>
<organism evidence="1 2">
    <name type="scientific">Actinocatenispora sera</name>
    <dbReference type="NCBI Taxonomy" id="390989"/>
    <lineage>
        <taxon>Bacteria</taxon>
        <taxon>Bacillati</taxon>
        <taxon>Actinomycetota</taxon>
        <taxon>Actinomycetes</taxon>
        <taxon>Micromonosporales</taxon>
        <taxon>Micromonosporaceae</taxon>
        <taxon>Actinocatenispora</taxon>
    </lineage>
</organism>
<dbReference type="Proteomes" id="UP000680750">
    <property type="component" value="Chromosome"/>
</dbReference>
<sequence>MSGNVNAVKIASGMMDNATRARPGSAAAAAYSAAGPARSGAILGLVGGSAPPGALAGRVRAR</sequence>
<accession>A0A810KT34</accession>
<gene>
    <name evidence="1" type="ORF">Asera_04910</name>
</gene>
<dbReference type="EMBL" id="AP023354">
    <property type="protein sequence ID" value="BCJ26383.1"/>
    <property type="molecule type" value="Genomic_DNA"/>
</dbReference>
<reference evidence="1" key="1">
    <citation type="submission" date="2020-08" db="EMBL/GenBank/DDBJ databases">
        <title>Whole genome shotgun sequence of Actinocatenispora sera NBRC 101916.</title>
        <authorList>
            <person name="Komaki H."/>
            <person name="Tamura T."/>
        </authorList>
    </citation>
    <scope>NUCLEOTIDE SEQUENCE</scope>
    <source>
        <strain evidence="1">NBRC 101916</strain>
    </source>
</reference>
<evidence type="ECO:0000313" key="1">
    <source>
        <dbReference type="EMBL" id="BCJ26383.1"/>
    </source>
</evidence>
<protein>
    <submittedName>
        <fullName evidence="1">Uncharacterized protein</fullName>
    </submittedName>
</protein>
<keyword evidence="2" id="KW-1185">Reference proteome</keyword>
<proteinExistence type="predicted"/>
<dbReference type="KEGG" id="aser:Asera_04910"/>
<evidence type="ECO:0000313" key="2">
    <source>
        <dbReference type="Proteomes" id="UP000680750"/>
    </source>
</evidence>
<name>A0A810KT34_9ACTN</name>